<sequence>MLATPTIACIIIICWVLKYITNPIYNYIKYYQKKNDSNNDTNNDSNNVTNDNIYILKKNTNSCSDMSILHNPVNIDKHEYSSIMPIQKISNECFRCSQKLYNYRNKVDYFAYDRQLCEVCWHKATRSINSQI</sequence>
<protein>
    <submittedName>
        <fullName evidence="1">Uncharacterized protein</fullName>
    </submittedName>
</protein>
<dbReference type="EMBL" id="MN740255">
    <property type="protein sequence ID" value="QHT96285.1"/>
    <property type="molecule type" value="Genomic_DNA"/>
</dbReference>
<proteinExistence type="predicted"/>
<accession>A0A6C0IUX6</accession>
<name>A0A6C0IUX6_9ZZZZ</name>
<dbReference type="AlphaFoldDB" id="A0A6C0IUX6"/>
<evidence type="ECO:0000313" key="1">
    <source>
        <dbReference type="EMBL" id="QHT96285.1"/>
    </source>
</evidence>
<reference evidence="1" key="1">
    <citation type="journal article" date="2020" name="Nature">
        <title>Giant virus diversity and host interactions through global metagenomics.</title>
        <authorList>
            <person name="Schulz F."/>
            <person name="Roux S."/>
            <person name="Paez-Espino D."/>
            <person name="Jungbluth S."/>
            <person name="Walsh D.A."/>
            <person name="Denef V.J."/>
            <person name="McMahon K.D."/>
            <person name="Konstantinidis K.T."/>
            <person name="Eloe-Fadrosh E.A."/>
            <person name="Kyrpides N.C."/>
            <person name="Woyke T."/>
        </authorList>
    </citation>
    <scope>NUCLEOTIDE SEQUENCE</scope>
    <source>
        <strain evidence="1">GVMAG-M-3300024302-11</strain>
    </source>
</reference>
<organism evidence="1">
    <name type="scientific">viral metagenome</name>
    <dbReference type="NCBI Taxonomy" id="1070528"/>
    <lineage>
        <taxon>unclassified sequences</taxon>
        <taxon>metagenomes</taxon>
        <taxon>organismal metagenomes</taxon>
    </lineage>
</organism>